<feature type="coiled-coil region" evidence="1">
    <location>
        <begin position="54"/>
        <end position="84"/>
    </location>
</feature>
<dbReference type="PANTHER" id="PTHR40278">
    <property type="entry name" value="DNA UTILIZATION PROTEIN HOFN"/>
    <property type="match status" value="1"/>
</dbReference>
<feature type="transmembrane region" description="Helical" evidence="3">
    <location>
        <begin position="21"/>
        <end position="43"/>
    </location>
</feature>
<feature type="compositionally biased region" description="Low complexity" evidence="2">
    <location>
        <begin position="187"/>
        <end position="225"/>
    </location>
</feature>
<evidence type="ECO:0000313" key="4">
    <source>
        <dbReference type="EMBL" id="GAA0718782.1"/>
    </source>
</evidence>
<dbReference type="PANTHER" id="PTHR40278:SF2">
    <property type="entry name" value="TYPE IV PILUS INNER MEMBRANE COMPONENT PILN"/>
    <property type="match status" value="1"/>
</dbReference>
<comment type="caution">
    <text evidence="4">The sequence shown here is derived from an EMBL/GenBank/DDBJ whole genome shotgun (WGS) entry which is preliminary data.</text>
</comment>
<keyword evidence="5" id="KW-1185">Reference proteome</keyword>
<keyword evidence="1" id="KW-0175">Coiled coil</keyword>
<proteinExistence type="predicted"/>
<keyword evidence="3" id="KW-0472">Membrane</keyword>
<dbReference type="InterPro" id="IPR052534">
    <property type="entry name" value="Extracell_DNA_Util/SecSys_Comp"/>
</dbReference>
<evidence type="ECO:0000256" key="2">
    <source>
        <dbReference type="SAM" id="MobiDB-lite"/>
    </source>
</evidence>
<accession>A0ABN1IQ19</accession>
<evidence type="ECO:0000256" key="3">
    <source>
        <dbReference type="SAM" id="Phobius"/>
    </source>
</evidence>
<organism evidence="4 5">
    <name type="scientific">Dokdonella soli</name>
    <dbReference type="NCBI Taxonomy" id="529810"/>
    <lineage>
        <taxon>Bacteria</taxon>
        <taxon>Pseudomonadati</taxon>
        <taxon>Pseudomonadota</taxon>
        <taxon>Gammaproteobacteria</taxon>
        <taxon>Lysobacterales</taxon>
        <taxon>Rhodanobacteraceae</taxon>
        <taxon>Dokdonella</taxon>
    </lineage>
</organism>
<protein>
    <submittedName>
        <fullName evidence="4">PilN domain-containing protein</fullName>
    </submittedName>
</protein>
<dbReference type="Pfam" id="PF05137">
    <property type="entry name" value="PilN"/>
    <property type="match status" value="1"/>
</dbReference>
<evidence type="ECO:0000256" key="1">
    <source>
        <dbReference type="SAM" id="Coils"/>
    </source>
</evidence>
<dbReference type="EMBL" id="BAAAEU010000023">
    <property type="protein sequence ID" value="GAA0718782.1"/>
    <property type="molecule type" value="Genomic_DNA"/>
</dbReference>
<feature type="compositionally biased region" description="Low complexity" evidence="2">
    <location>
        <begin position="241"/>
        <end position="257"/>
    </location>
</feature>
<feature type="region of interest" description="Disordered" evidence="2">
    <location>
        <begin position="187"/>
        <end position="257"/>
    </location>
</feature>
<gene>
    <name evidence="4" type="ORF">GCM10009105_26700</name>
</gene>
<evidence type="ECO:0000313" key="5">
    <source>
        <dbReference type="Proteomes" id="UP001501523"/>
    </source>
</evidence>
<keyword evidence="3" id="KW-1133">Transmembrane helix</keyword>
<dbReference type="RefSeq" id="WP_343791951.1">
    <property type="nucleotide sequence ID" value="NZ_BAAAEU010000023.1"/>
</dbReference>
<name>A0ABN1IQ19_9GAMM</name>
<dbReference type="InterPro" id="IPR007813">
    <property type="entry name" value="PilN"/>
</dbReference>
<reference evidence="4 5" key="1">
    <citation type="journal article" date="2019" name="Int. J. Syst. Evol. Microbiol.">
        <title>The Global Catalogue of Microorganisms (GCM) 10K type strain sequencing project: providing services to taxonomists for standard genome sequencing and annotation.</title>
        <authorList>
            <consortium name="The Broad Institute Genomics Platform"/>
            <consortium name="The Broad Institute Genome Sequencing Center for Infectious Disease"/>
            <person name="Wu L."/>
            <person name="Ma J."/>
        </authorList>
    </citation>
    <scope>NUCLEOTIDE SEQUENCE [LARGE SCALE GENOMIC DNA]</scope>
    <source>
        <strain evidence="4 5">JCM 15421</strain>
    </source>
</reference>
<keyword evidence="3" id="KW-0812">Transmembrane</keyword>
<sequence>MAHINLLPWRAERRKLREREFYMMLLATAVGAFVVLIAAILWMNHLIDDQSSRNTYLQEQIKGLDKQIEEIKELDKTRSQLLTRKEIIEQLQSNRSQMVHLFDEMVKTIPDGVRLISMKQAGEVLTLEGVAESNSRVASYMRNIDVSPWMGHTDLRKIENQAGLKDADKKMPYVFSLDVKLRKPQDAQDGGQVASAGGAANAGVAATAAATAAPGGAKKPGDSGAQPGDASSKPVPAGDRAAPAPQPTTTPATGEKK</sequence>
<dbReference type="Proteomes" id="UP001501523">
    <property type="component" value="Unassembled WGS sequence"/>
</dbReference>